<evidence type="ECO:0000256" key="8">
    <source>
        <dbReference type="SAM" id="Phobius"/>
    </source>
</evidence>
<dbReference type="PANTHER" id="PTHR24243">
    <property type="entry name" value="G-PROTEIN COUPLED RECEPTOR"/>
    <property type="match status" value="1"/>
</dbReference>
<feature type="transmembrane region" description="Helical" evidence="8">
    <location>
        <begin position="326"/>
        <end position="347"/>
    </location>
</feature>
<feature type="transmembrane region" description="Helical" evidence="8">
    <location>
        <begin position="237"/>
        <end position="258"/>
    </location>
</feature>
<evidence type="ECO:0000256" key="1">
    <source>
        <dbReference type="ARBA" id="ARBA00004141"/>
    </source>
</evidence>
<dbReference type="GO" id="GO:0004930">
    <property type="term" value="F:G protein-coupled receptor activity"/>
    <property type="evidence" value="ECO:0007669"/>
    <property type="project" value="UniProtKB-KW"/>
</dbReference>
<keyword evidence="2 8" id="KW-0812">Transmembrane</keyword>
<reference evidence="10" key="1">
    <citation type="submission" date="2020-05" db="UniProtKB">
        <authorList>
            <consortium name="EnsemblMetazoa"/>
        </authorList>
    </citation>
    <scope>IDENTIFICATION</scope>
    <source>
        <strain evidence="10">BB02</strain>
    </source>
</reference>
<dbReference type="Pfam" id="PF00001">
    <property type="entry name" value="7tm_1"/>
    <property type="match status" value="1"/>
</dbReference>
<keyword evidence="4" id="KW-0297">G-protein coupled receptor</keyword>
<evidence type="ECO:0000256" key="3">
    <source>
        <dbReference type="ARBA" id="ARBA00022989"/>
    </source>
</evidence>
<feature type="transmembrane region" description="Helical" evidence="8">
    <location>
        <begin position="176"/>
        <end position="193"/>
    </location>
</feature>
<evidence type="ECO:0000256" key="6">
    <source>
        <dbReference type="ARBA" id="ARBA00023170"/>
    </source>
</evidence>
<protein>
    <recommendedName>
        <fullName evidence="9">G-protein coupled receptors family 1 profile domain-containing protein</fullName>
    </recommendedName>
</protein>
<dbReference type="Proteomes" id="UP000076420">
    <property type="component" value="Unassembled WGS sequence"/>
</dbReference>
<evidence type="ECO:0000256" key="7">
    <source>
        <dbReference type="ARBA" id="ARBA00023224"/>
    </source>
</evidence>
<dbReference type="VEuPathDB" id="VectorBase:BGLAX_027372"/>
<accession>A0A2C9KFW5</accession>
<dbReference type="OrthoDB" id="10300497at2759"/>
<dbReference type="VEuPathDB" id="VectorBase:BGLB018943"/>
<dbReference type="KEGG" id="bgt:106055448"/>
<keyword evidence="7" id="KW-0807">Transducer</keyword>
<evidence type="ECO:0000256" key="2">
    <source>
        <dbReference type="ARBA" id="ARBA00022692"/>
    </source>
</evidence>
<dbReference type="SUPFAM" id="SSF81321">
    <property type="entry name" value="Family A G protein-coupled receptor-like"/>
    <property type="match status" value="1"/>
</dbReference>
<dbReference type="EnsemblMetazoa" id="BGLB018943-RA">
    <property type="protein sequence ID" value="BGLB018943-PA"/>
    <property type="gene ID" value="BGLB018943"/>
</dbReference>
<dbReference type="RefSeq" id="XP_013067162.2">
    <property type="nucleotide sequence ID" value="XM_013211708.2"/>
</dbReference>
<keyword evidence="5 8" id="KW-0472">Membrane</keyword>
<gene>
    <name evidence="10" type="primary">106055448</name>
</gene>
<name>A0A2C9KFW5_BIOGL</name>
<evidence type="ECO:0000256" key="5">
    <source>
        <dbReference type="ARBA" id="ARBA00023136"/>
    </source>
</evidence>
<organism evidence="10 11">
    <name type="scientific">Biomphalaria glabrata</name>
    <name type="common">Bloodfluke planorb</name>
    <name type="synonym">Freshwater snail</name>
    <dbReference type="NCBI Taxonomy" id="6526"/>
    <lineage>
        <taxon>Eukaryota</taxon>
        <taxon>Metazoa</taxon>
        <taxon>Spiralia</taxon>
        <taxon>Lophotrochozoa</taxon>
        <taxon>Mollusca</taxon>
        <taxon>Gastropoda</taxon>
        <taxon>Heterobranchia</taxon>
        <taxon>Euthyneura</taxon>
        <taxon>Panpulmonata</taxon>
        <taxon>Hygrophila</taxon>
        <taxon>Lymnaeoidea</taxon>
        <taxon>Planorbidae</taxon>
        <taxon>Biomphalaria</taxon>
    </lineage>
</organism>
<dbReference type="InterPro" id="IPR017452">
    <property type="entry name" value="GPCR_Rhodpsn_7TM"/>
</dbReference>
<evidence type="ECO:0000256" key="4">
    <source>
        <dbReference type="ARBA" id="ARBA00023040"/>
    </source>
</evidence>
<dbReference type="AlphaFoldDB" id="A0A2C9KFW5"/>
<evidence type="ECO:0000313" key="10">
    <source>
        <dbReference type="EnsemblMetazoa" id="BGLB018943-PA"/>
    </source>
</evidence>
<feature type="transmembrane region" description="Helical" evidence="8">
    <location>
        <begin position="138"/>
        <end position="164"/>
    </location>
</feature>
<proteinExistence type="predicted"/>
<feature type="domain" description="G-protein coupled receptors family 1 profile" evidence="9">
    <location>
        <begin position="69"/>
        <end position="339"/>
    </location>
</feature>
<evidence type="ECO:0000313" key="11">
    <source>
        <dbReference type="Proteomes" id="UP000076420"/>
    </source>
</evidence>
<keyword evidence="3 8" id="KW-1133">Transmembrane helix</keyword>
<dbReference type="PROSITE" id="PS50262">
    <property type="entry name" value="G_PROTEIN_RECEP_F1_2"/>
    <property type="match status" value="1"/>
</dbReference>
<sequence>MSSANANKSTSYSDISFHNVTVNLSLTSLVRPEAKDFILTLINDGIESQQDVYLRCLLLPVLGLCGLVGNALNMVILSHHGFAETTNIILVSLSASDFFFSLSQIFRRARCAIQLFDVAAGVTAETLMQVYVIPFNTLMLVVSICHVVFISIERLFAVCFPFHVSRIYRKRRVKMAVLFLYAYPTVMGFPNLFRLTFDWVHEPKYNATVAKAKFTQFLTDHFDTIIMYGTVVFNNMFTTLSLAFIFACSVAVIVRLFTNRIRHSDLNLALTSKPKELRVMKTLLTVCFVCLVVCVPSTVLDMYILYCNSILDTSAMYHIGQSVNDILYQVNASVNFFIYVSMSSKFAKTYKVLFCKRKETKATF</sequence>
<dbReference type="PANTHER" id="PTHR24243:SF230">
    <property type="entry name" value="G-PROTEIN COUPLED RECEPTORS FAMILY 1 PROFILE DOMAIN-CONTAINING PROTEIN"/>
    <property type="match status" value="1"/>
</dbReference>
<dbReference type="GO" id="GO:0005886">
    <property type="term" value="C:plasma membrane"/>
    <property type="evidence" value="ECO:0007669"/>
    <property type="project" value="TreeGrafter"/>
</dbReference>
<keyword evidence="6" id="KW-0675">Receptor</keyword>
<dbReference type="Gene3D" id="1.20.1070.10">
    <property type="entry name" value="Rhodopsin 7-helix transmembrane proteins"/>
    <property type="match status" value="1"/>
</dbReference>
<dbReference type="PRINTS" id="PR00237">
    <property type="entry name" value="GPCRRHODOPSN"/>
</dbReference>
<feature type="transmembrane region" description="Helical" evidence="8">
    <location>
        <begin position="279"/>
        <end position="306"/>
    </location>
</feature>
<comment type="subcellular location">
    <subcellularLocation>
        <location evidence="1">Membrane</location>
        <topology evidence="1">Multi-pass membrane protein</topology>
    </subcellularLocation>
</comment>
<feature type="transmembrane region" description="Helical" evidence="8">
    <location>
        <begin position="52"/>
        <end position="76"/>
    </location>
</feature>
<evidence type="ECO:0000259" key="9">
    <source>
        <dbReference type="PROSITE" id="PS50262"/>
    </source>
</evidence>
<dbReference type="InterPro" id="IPR000276">
    <property type="entry name" value="GPCR_Rhodpsn"/>
</dbReference>